<keyword evidence="5" id="KW-1185">Reference proteome</keyword>
<dbReference type="Gene3D" id="1.20.1600.10">
    <property type="entry name" value="Outer membrane efflux proteins (OEP)"/>
    <property type="match status" value="1"/>
</dbReference>
<gene>
    <name evidence="4" type="ORF">NX774_00915</name>
</gene>
<organism evidence="4 5">
    <name type="scientific">Massilia agilis</name>
    <dbReference type="NCBI Taxonomy" id="1811226"/>
    <lineage>
        <taxon>Bacteria</taxon>
        <taxon>Pseudomonadati</taxon>
        <taxon>Pseudomonadota</taxon>
        <taxon>Betaproteobacteria</taxon>
        <taxon>Burkholderiales</taxon>
        <taxon>Oxalobacteraceae</taxon>
        <taxon>Telluria group</taxon>
        <taxon>Massilia</taxon>
    </lineage>
</organism>
<dbReference type="NCBIfam" id="TIGR01845">
    <property type="entry name" value="outer_NodT"/>
    <property type="match status" value="1"/>
</dbReference>
<dbReference type="SUPFAM" id="SSF56954">
    <property type="entry name" value="Outer membrane efflux proteins (OEP)"/>
    <property type="match status" value="1"/>
</dbReference>
<protein>
    <submittedName>
        <fullName evidence="4">Efflux transporter outer membrane subunit</fullName>
    </submittedName>
</protein>
<evidence type="ECO:0000313" key="5">
    <source>
        <dbReference type="Proteomes" id="UP001206126"/>
    </source>
</evidence>
<dbReference type="Pfam" id="PF02321">
    <property type="entry name" value="OEP"/>
    <property type="match status" value="2"/>
</dbReference>
<comment type="subcellular location">
    <subcellularLocation>
        <location evidence="2">Cell membrane</location>
        <topology evidence="2">Lipid-anchor</topology>
    </subcellularLocation>
</comment>
<dbReference type="Proteomes" id="UP001206126">
    <property type="component" value="Unassembled WGS sequence"/>
</dbReference>
<sequence length="499" mass="53945">MNEQKQMDQITKQSQAHRPGRRRLRAAMAAVPVCLSLAACAPLPRATPAAGFPVPATYPEQPLQARDTAAVAPQPGWQDFFLDPELRRVIGVALENSRELRTAALRVQEAAAAYGIQRAEQLPVVNGSLQATRALVPPAQSFIGRPIMGNQFQAGIGFSQWELDVWGRLRSLNESALASWLASDEARRATTVSLIAQVADAYLGLREIDERLALARRTRELRDETVRIFRRRYELGAASRLNLTQVELLQQQAIAQVAQLEQARAQQGAVLDLLAGAPVTLAPALDALGTVPLAREPAPGLPSDLLLERADIAAAEQQLRAAHANVQAARAAFFPRIALTATAGASSTSLNELFNDDSRAWNFAPSLALPIFNGGRLKGQLSVAQLRSEEAVAQYERAIQGAFRDVADALAARRGLAAQAEATRATLVLQAERARLAQLRFESGAAAYLEVLDAERERFGAEQQLVQLRRQQLSAQVALYRALGGGAQRLPATDAGAIR</sequence>
<feature type="region of interest" description="Disordered" evidence="3">
    <location>
        <begin position="1"/>
        <end position="22"/>
    </location>
</feature>
<evidence type="ECO:0000313" key="4">
    <source>
        <dbReference type="EMBL" id="MCS0806486.1"/>
    </source>
</evidence>
<feature type="compositionally biased region" description="Polar residues" evidence="3">
    <location>
        <begin position="1"/>
        <end position="16"/>
    </location>
</feature>
<evidence type="ECO:0000256" key="3">
    <source>
        <dbReference type="SAM" id="MobiDB-lite"/>
    </source>
</evidence>
<evidence type="ECO:0000256" key="2">
    <source>
        <dbReference type="RuleBase" id="RU362097"/>
    </source>
</evidence>
<dbReference type="EMBL" id="JANUHB010000001">
    <property type="protein sequence ID" value="MCS0806486.1"/>
    <property type="molecule type" value="Genomic_DNA"/>
</dbReference>
<keyword evidence="2" id="KW-0812">Transmembrane</keyword>
<comment type="similarity">
    <text evidence="1 2">Belongs to the outer membrane factor (OMF) (TC 1.B.17) family.</text>
</comment>
<keyword evidence="2" id="KW-0449">Lipoprotein</keyword>
<dbReference type="RefSeq" id="WP_258820276.1">
    <property type="nucleotide sequence ID" value="NZ_JANUHB010000001.1"/>
</dbReference>
<comment type="caution">
    <text evidence="4">The sequence shown here is derived from an EMBL/GenBank/DDBJ whole genome shotgun (WGS) entry which is preliminary data.</text>
</comment>
<dbReference type="InterPro" id="IPR010131">
    <property type="entry name" value="MdtP/NodT-like"/>
</dbReference>
<name>A0ABT2D5A2_9BURK</name>
<keyword evidence="2" id="KW-0564">Palmitate</keyword>
<dbReference type="PANTHER" id="PTHR30203">
    <property type="entry name" value="OUTER MEMBRANE CATION EFFLUX PROTEIN"/>
    <property type="match status" value="1"/>
</dbReference>
<proteinExistence type="inferred from homology"/>
<keyword evidence="2" id="KW-0472">Membrane</keyword>
<evidence type="ECO:0000256" key="1">
    <source>
        <dbReference type="ARBA" id="ARBA00007613"/>
    </source>
</evidence>
<dbReference type="PANTHER" id="PTHR30203:SF32">
    <property type="entry name" value="CATION EFFLUX SYSTEM PROTEIN CUSC"/>
    <property type="match status" value="1"/>
</dbReference>
<reference evidence="4 5" key="1">
    <citation type="submission" date="2022-08" db="EMBL/GenBank/DDBJ databases">
        <title>Reclassification of Massilia species as members of the genera Telluria, Duganella, Pseudoduganella, Mokoshia gen. nov. and Zemynaea gen. nov. using orthogonal and non-orthogonal genome-based approaches.</title>
        <authorList>
            <person name="Bowman J.P."/>
        </authorList>
    </citation>
    <scope>NUCLEOTIDE SEQUENCE [LARGE SCALE GENOMIC DNA]</scope>
    <source>
        <strain evidence="4 5">JCM 31605</strain>
    </source>
</reference>
<keyword evidence="2" id="KW-1134">Transmembrane beta strand</keyword>
<accession>A0ABT2D5A2</accession>
<dbReference type="Gene3D" id="2.20.200.10">
    <property type="entry name" value="Outer membrane efflux proteins (OEP)"/>
    <property type="match status" value="1"/>
</dbReference>
<dbReference type="InterPro" id="IPR003423">
    <property type="entry name" value="OMP_efflux"/>
</dbReference>